<dbReference type="EnsemblPlants" id="KRH28475">
    <property type="protein sequence ID" value="KRH28475"/>
    <property type="gene ID" value="GLYMA_11G056300"/>
</dbReference>
<keyword evidence="1" id="KW-1133">Transmembrane helix</keyword>
<dbReference type="EMBL" id="CM000844">
    <property type="protein sequence ID" value="KRH28475.1"/>
    <property type="molecule type" value="Genomic_DNA"/>
</dbReference>
<dbReference type="Proteomes" id="UP000008827">
    <property type="component" value="Chromosome 11"/>
</dbReference>
<evidence type="ECO:0000313" key="3">
    <source>
        <dbReference type="EnsemblPlants" id="KRH28475"/>
    </source>
</evidence>
<keyword evidence="4" id="KW-1185">Reference proteome</keyword>
<dbReference type="Gramene" id="KRH28475">
    <property type="protein sequence ID" value="KRH28475"/>
    <property type="gene ID" value="GLYMA_11G056300"/>
</dbReference>
<organism evidence="2">
    <name type="scientific">Glycine max</name>
    <name type="common">Soybean</name>
    <name type="synonym">Glycine hispida</name>
    <dbReference type="NCBI Taxonomy" id="3847"/>
    <lineage>
        <taxon>Eukaryota</taxon>
        <taxon>Viridiplantae</taxon>
        <taxon>Streptophyta</taxon>
        <taxon>Embryophyta</taxon>
        <taxon>Tracheophyta</taxon>
        <taxon>Spermatophyta</taxon>
        <taxon>Magnoliopsida</taxon>
        <taxon>eudicotyledons</taxon>
        <taxon>Gunneridae</taxon>
        <taxon>Pentapetalae</taxon>
        <taxon>rosids</taxon>
        <taxon>fabids</taxon>
        <taxon>Fabales</taxon>
        <taxon>Fabaceae</taxon>
        <taxon>Papilionoideae</taxon>
        <taxon>50 kb inversion clade</taxon>
        <taxon>NPAAA clade</taxon>
        <taxon>indigoferoid/millettioid clade</taxon>
        <taxon>Phaseoleae</taxon>
        <taxon>Glycine</taxon>
        <taxon>Glycine subgen. Soja</taxon>
    </lineage>
</organism>
<keyword evidence="1" id="KW-0472">Membrane</keyword>
<reference evidence="2" key="3">
    <citation type="submission" date="2018-07" db="EMBL/GenBank/DDBJ databases">
        <title>WGS assembly of Glycine max.</title>
        <authorList>
            <person name="Schmutz J."/>
            <person name="Cannon S."/>
            <person name="Schlueter J."/>
            <person name="Ma J."/>
            <person name="Mitros T."/>
            <person name="Nelson W."/>
            <person name="Hyten D."/>
            <person name="Song Q."/>
            <person name="Thelen J."/>
            <person name="Cheng J."/>
            <person name="Xu D."/>
            <person name="Hellsten U."/>
            <person name="May G."/>
            <person name="Yu Y."/>
            <person name="Sakurai T."/>
            <person name="Umezawa T."/>
            <person name="Bhattacharyya M."/>
            <person name="Sandhu D."/>
            <person name="Valliyodan B."/>
            <person name="Lindquist E."/>
            <person name="Peto M."/>
            <person name="Grant D."/>
            <person name="Shu S."/>
            <person name="Goodstein D."/>
            <person name="Barry K."/>
            <person name="Futrell-Griggs M."/>
            <person name="Abernathy B."/>
            <person name="Du J."/>
            <person name="Tian Z."/>
            <person name="Zhu L."/>
            <person name="Gill N."/>
            <person name="Joshi T."/>
            <person name="Libault M."/>
            <person name="Sethuraman A."/>
            <person name="Zhang X."/>
            <person name="Shinozaki K."/>
            <person name="Nguyen H."/>
            <person name="Wing R."/>
            <person name="Cregan P."/>
            <person name="Specht J."/>
            <person name="Grimwood J."/>
            <person name="Rokhsar D."/>
            <person name="Stacey G."/>
            <person name="Shoemaker R."/>
            <person name="Jackson S."/>
        </authorList>
    </citation>
    <scope>NUCLEOTIDE SEQUENCE</scope>
    <source>
        <tissue evidence="2">Callus</tissue>
    </source>
</reference>
<gene>
    <name evidence="2" type="ORF">GLYMA_11G056300</name>
</gene>
<dbReference type="AlphaFoldDB" id="A0A0R0HML5"/>
<proteinExistence type="predicted"/>
<feature type="transmembrane region" description="Helical" evidence="1">
    <location>
        <begin position="18"/>
        <end position="37"/>
    </location>
</feature>
<sequence length="41" mass="4959">MDSDRPRKPSKNLVHSRFFLFGFYCWDWEFLTALLLFSCSP</sequence>
<evidence type="ECO:0000256" key="1">
    <source>
        <dbReference type="SAM" id="Phobius"/>
    </source>
</evidence>
<accession>A0A0R0HML5</accession>
<keyword evidence="1" id="KW-0812">Transmembrane</keyword>
<reference evidence="2 3" key="1">
    <citation type="journal article" date="2010" name="Nature">
        <title>Genome sequence of the palaeopolyploid soybean.</title>
        <authorList>
            <person name="Schmutz J."/>
            <person name="Cannon S.B."/>
            <person name="Schlueter J."/>
            <person name="Ma J."/>
            <person name="Mitros T."/>
            <person name="Nelson W."/>
            <person name="Hyten D.L."/>
            <person name="Song Q."/>
            <person name="Thelen J.J."/>
            <person name="Cheng J."/>
            <person name="Xu D."/>
            <person name="Hellsten U."/>
            <person name="May G.D."/>
            <person name="Yu Y."/>
            <person name="Sakurai T."/>
            <person name="Umezawa T."/>
            <person name="Bhattacharyya M.K."/>
            <person name="Sandhu D."/>
            <person name="Valliyodan B."/>
            <person name="Lindquist E."/>
            <person name="Peto M."/>
            <person name="Grant D."/>
            <person name="Shu S."/>
            <person name="Goodstein D."/>
            <person name="Barry K."/>
            <person name="Futrell-Griggs M."/>
            <person name="Abernathy B."/>
            <person name="Du J."/>
            <person name="Tian Z."/>
            <person name="Zhu L."/>
            <person name="Gill N."/>
            <person name="Joshi T."/>
            <person name="Libault M."/>
            <person name="Sethuraman A."/>
            <person name="Zhang X.-C."/>
            <person name="Shinozaki K."/>
            <person name="Nguyen H.T."/>
            <person name="Wing R.A."/>
            <person name="Cregan P."/>
            <person name="Specht J."/>
            <person name="Grimwood J."/>
            <person name="Rokhsar D."/>
            <person name="Stacey G."/>
            <person name="Shoemaker R.C."/>
            <person name="Jackson S.A."/>
        </authorList>
    </citation>
    <scope>NUCLEOTIDE SEQUENCE [LARGE SCALE GENOMIC DNA]</scope>
    <source>
        <strain evidence="3">cv. Williams 82</strain>
        <tissue evidence="2">Callus</tissue>
    </source>
</reference>
<dbReference type="InParanoid" id="A0A0R0HML5"/>
<name>A0A0R0HML5_SOYBN</name>
<protein>
    <submittedName>
        <fullName evidence="2 3">Uncharacterized protein</fullName>
    </submittedName>
</protein>
<reference evidence="3" key="2">
    <citation type="submission" date="2018-02" db="UniProtKB">
        <authorList>
            <consortium name="EnsemblPlants"/>
        </authorList>
    </citation>
    <scope>IDENTIFICATION</scope>
    <source>
        <strain evidence="3">Williams 82</strain>
    </source>
</reference>
<evidence type="ECO:0000313" key="2">
    <source>
        <dbReference type="EMBL" id="KRH28475.1"/>
    </source>
</evidence>
<evidence type="ECO:0000313" key="4">
    <source>
        <dbReference type="Proteomes" id="UP000008827"/>
    </source>
</evidence>